<feature type="transmembrane region" description="Helical" evidence="1">
    <location>
        <begin position="56"/>
        <end position="78"/>
    </location>
</feature>
<dbReference type="AlphaFoldDB" id="A0A8I0MYW6"/>
<feature type="transmembrane region" description="Helical" evidence="1">
    <location>
        <begin position="85"/>
        <end position="105"/>
    </location>
</feature>
<protein>
    <recommendedName>
        <fullName evidence="4">DUF3325 domain-containing protein</fullName>
    </recommendedName>
</protein>
<keyword evidence="1" id="KW-1133">Transmembrane helix</keyword>
<dbReference type="Proteomes" id="UP000660708">
    <property type="component" value="Unassembled WGS sequence"/>
</dbReference>
<evidence type="ECO:0000256" key="1">
    <source>
        <dbReference type="SAM" id="Phobius"/>
    </source>
</evidence>
<evidence type="ECO:0008006" key="4">
    <source>
        <dbReference type="Google" id="ProtNLM"/>
    </source>
</evidence>
<gene>
    <name evidence="2" type="ORF">PPEP_b0121</name>
</gene>
<dbReference type="EMBL" id="AQHF01000033">
    <property type="protein sequence ID" value="MBE0348396.1"/>
    <property type="molecule type" value="Genomic_DNA"/>
</dbReference>
<evidence type="ECO:0000313" key="3">
    <source>
        <dbReference type="Proteomes" id="UP000660708"/>
    </source>
</evidence>
<keyword evidence="1" id="KW-0472">Membrane</keyword>
<feature type="transmembrane region" description="Helical" evidence="1">
    <location>
        <begin position="6"/>
        <end position="21"/>
    </location>
</feature>
<comment type="caution">
    <text evidence="2">The sequence shown here is derived from an EMBL/GenBank/DDBJ whole genome shotgun (WGS) entry which is preliminary data.</text>
</comment>
<proteinExistence type="predicted"/>
<name>A0A8I0MYW6_9GAMM</name>
<organism evidence="2 3">
    <name type="scientific">Pseudoalteromonas peptidolytica F12-50-A1</name>
    <dbReference type="NCBI Taxonomy" id="1315280"/>
    <lineage>
        <taxon>Bacteria</taxon>
        <taxon>Pseudomonadati</taxon>
        <taxon>Pseudomonadota</taxon>
        <taxon>Gammaproteobacteria</taxon>
        <taxon>Alteromonadales</taxon>
        <taxon>Pseudoalteromonadaceae</taxon>
        <taxon>Pseudoalteromonas</taxon>
    </lineage>
</organism>
<keyword evidence="3" id="KW-1185">Reference proteome</keyword>
<feature type="transmembrane region" description="Helical" evidence="1">
    <location>
        <begin position="33"/>
        <end position="50"/>
    </location>
</feature>
<keyword evidence="1" id="KW-0812">Transmembrane</keyword>
<evidence type="ECO:0000313" key="2">
    <source>
        <dbReference type="EMBL" id="MBE0348396.1"/>
    </source>
</evidence>
<sequence length="106" mass="11672">MSFFSIIPIWFATTLLYFASPKQRYLATSLKRSPSYAIAALLILSGFYILTLQFPIVSAMLAVVVVLMSSLVSVTLLSAYPKRRFYLTATMVCAFSLLLGGIAYVA</sequence>
<reference evidence="2 3" key="1">
    <citation type="submission" date="2015-06" db="EMBL/GenBank/DDBJ databases">
        <title>Genome sequence of Pseudoalteromonas peptidolytica.</title>
        <authorList>
            <person name="Xie B.-B."/>
            <person name="Rong J.-C."/>
            <person name="Qin Q.-L."/>
            <person name="Zhang Y.-Z."/>
        </authorList>
    </citation>
    <scope>NUCLEOTIDE SEQUENCE [LARGE SCALE GENOMIC DNA]</scope>
    <source>
        <strain evidence="2 3">F12-50-A1</strain>
    </source>
</reference>
<accession>A0A8I0MYW6</accession>